<keyword evidence="5" id="KW-0285">Flavoprotein</keyword>
<sequence length="189" mass="20503">MSKMGISTLQSYKGAQIFEALGLHQTVIARCFVGTASRSVSSPLDKLLGLPVYLSPVNTTGVISGKPTSTTWCQLPIYKTPYGQRINWHTILTQNAQKQVPEPWHELIKRFCTGAMSYGSISQESHSALAIAMDRLGDKLSTGEAGEDASCSLVMPNGDTMRSAIKQVASGRFGVTSTYLADSDELFFF</sequence>
<evidence type="ECO:0000256" key="3">
    <source>
        <dbReference type="ARBA" id="ARBA00009716"/>
    </source>
</evidence>
<dbReference type="PANTHER" id="PTHR11938:SF133">
    <property type="entry name" value="GLUTAMATE SYNTHASE (NADH)"/>
    <property type="match status" value="1"/>
</dbReference>
<dbReference type="Pfam" id="PF04898">
    <property type="entry name" value="Glu_syn_central"/>
    <property type="match status" value="1"/>
</dbReference>
<evidence type="ECO:0000256" key="4">
    <source>
        <dbReference type="ARBA" id="ARBA00022605"/>
    </source>
</evidence>
<keyword evidence="6" id="KW-0288">FMN</keyword>
<dbReference type="InterPro" id="IPR002932">
    <property type="entry name" value="Glu_synthdom"/>
</dbReference>
<evidence type="ECO:0000256" key="6">
    <source>
        <dbReference type="ARBA" id="ARBA00022643"/>
    </source>
</evidence>
<keyword evidence="13" id="KW-0003">3Fe-4S</keyword>
<protein>
    <recommendedName>
        <fullName evidence="19">Glutamate synthase domain-containing protein</fullName>
    </recommendedName>
</protein>
<keyword evidence="10" id="KW-0408">Iron</keyword>
<dbReference type="InterPro" id="IPR050711">
    <property type="entry name" value="ET-N_metabolism_enzyme"/>
</dbReference>
<keyword evidence="9" id="KW-0560">Oxidoreductase</keyword>
<dbReference type="GO" id="GO:0019676">
    <property type="term" value="P:ammonia assimilation cycle"/>
    <property type="evidence" value="ECO:0007669"/>
    <property type="project" value="TreeGrafter"/>
</dbReference>
<dbReference type="Pfam" id="PF01645">
    <property type="entry name" value="Glu_synthase"/>
    <property type="match status" value="1"/>
</dbReference>
<dbReference type="GO" id="GO:0006537">
    <property type="term" value="P:glutamate biosynthetic process"/>
    <property type="evidence" value="ECO:0007669"/>
    <property type="project" value="UniProtKB-KW"/>
</dbReference>
<dbReference type="SUPFAM" id="SSF51395">
    <property type="entry name" value="FMN-linked oxidoreductases"/>
    <property type="match status" value="1"/>
</dbReference>
<dbReference type="VEuPathDB" id="FungiDB:VP01_9788g1"/>
<evidence type="ECO:0000313" key="18">
    <source>
        <dbReference type="Proteomes" id="UP000037035"/>
    </source>
</evidence>
<comment type="cofactor">
    <cofactor evidence="2">
        <name>[3Fe-4S] cluster</name>
        <dbReference type="ChEBI" id="CHEBI:21137"/>
    </cofactor>
</comment>
<dbReference type="AlphaFoldDB" id="A0A0L6U5S8"/>
<comment type="cofactor">
    <cofactor evidence="1">
        <name>FMN</name>
        <dbReference type="ChEBI" id="CHEBI:58210"/>
    </cofactor>
</comment>
<evidence type="ECO:0008006" key="19">
    <source>
        <dbReference type="Google" id="ProtNLM"/>
    </source>
</evidence>
<evidence type="ECO:0000256" key="14">
    <source>
        <dbReference type="ARBA" id="ARBA00029440"/>
    </source>
</evidence>
<name>A0A0L6U5S8_9BASI</name>
<evidence type="ECO:0000256" key="2">
    <source>
        <dbReference type="ARBA" id="ARBA00001927"/>
    </source>
</evidence>
<dbReference type="GO" id="GO:0051538">
    <property type="term" value="F:3 iron, 4 sulfur cluster binding"/>
    <property type="evidence" value="ECO:0007669"/>
    <property type="project" value="UniProtKB-KW"/>
</dbReference>
<evidence type="ECO:0000256" key="13">
    <source>
        <dbReference type="ARBA" id="ARBA00023291"/>
    </source>
</evidence>
<dbReference type="OrthoDB" id="2665933at2759"/>
<comment type="caution">
    <text evidence="17">The sequence shown here is derived from an EMBL/GenBank/DDBJ whole genome shotgun (WGS) entry which is preliminary data.</text>
</comment>
<feature type="domain" description="Glutamate synthase central-N" evidence="16">
    <location>
        <begin position="1"/>
        <end position="24"/>
    </location>
</feature>
<evidence type="ECO:0000256" key="7">
    <source>
        <dbReference type="ARBA" id="ARBA00022723"/>
    </source>
</evidence>
<keyword evidence="8" id="KW-0315">Glutamine amidotransferase</keyword>
<evidence type="ECO:0000256" key="10">
    <source>
        <dbReference type="ARBA" id="ARBA00023004"/>
    </source>
</evidence>
<evidence type="ECO:0000256" key="9">
    <source>
        <dbReference type="ARBA" id="ARBA00023002"/>
    </source>
</evidence>
<evidence type="ECO:0000256" key="1">
    <source>
        <dbReference type="ARBA" id="ARBA00001917"/>
    </source>
</evidence>
<evidence type="ECO:0000259" key="15">
    <source>
        <dbReference type="Pfam" id="PF01645"/>
    </source>
</evidence>
<comment type="similarity">
    <text evidence="3">Belongs to the glutamate synthase family.</text>
</comment>
<reference evidence="17 18" key="1">
    <citation type="submission" date="2015-08" db="EMBL/GenBank/DDBJ databases">
        <title>Next Generation Sequencing and Analysis of the Genome of Puccinia sorghi L Schw, the Causal Agent of Maize Common Rust.</title>
        <authorList>
            <person name="Rochi L."/>
            <person name="Burguener G."/>
            <person name="Darino M."/>
            <person name="Turjanski A."/>
            <person name="Kreff E."/>
            <person name="Dieguez M.J."/>
            <person name="Sacco F."/>
        </authorList>
    </citation>
    <scope>NUCLEOTIDE SEQUENCE [LARGE SCALE GENOMIC DNA]</scope>
    <source>
        <strain evidence="17 18">RO10H11247</strain>
    </source>
</reference>
<dbReference type="GO" id="GO:0016040">
    <property type="term" value="F:glutamate synthase (NADH) activity"/>
    <property type="evidence" value="ECO:0007669"/>
    <property type="project" value="TreeGrafter"/>
</dbReference>
<keyword evidence="11" id="KW-0411">Iron-sulfur</keyword>
<keyword evidence="12" id="KW-0314">Glutamate biosynthesis</keyword>
<comment type="pathway">
    <text evidence="14">Amino-acid biosynthesis.</text>
</comment>
<dbReference type="Proteomes" id="UP000037035">
    <property type="component" value="Unassembled WGS sequence"/>
</dbReference>
<organism evidence="17 18">
    <name type="scientific">Puccinia sorghi</name>
    <dbReference type="NCBI Taxonomy" id="27349"/>
    <lineage>
        <taxon>Eukaryota</taxon>
        <taxon>Fungi</taxon>
        <taxon>Dikarya</taxon>
        <taxon>Basidiomycota</taxon>
        <taxon>Pucciniomycotina</taxon>
        <taxon>Pucciniomycetes</taxon>
        <taxon>Pucciniales</taxon>
        <taxon>Pucciniaceae</taxon>
        <taxon>Puccinia</taxon>
    </lineage>
</organism>
<dbReference type="GO" id="GO:0046872">
    <property type="term" value="F:metal ion binding"/>
    <property type="evidence" value="ECO:0007669"/>
    <property type="project" value="UniProtKB-KW"/>
</dbReference>
<dbReference type="PANTHER" id="PTHR11938">
    <property type="entry name" value="FAD NADPH DEHYDROGENASE/OXIDOREDUCTASE"/>
    <property type="match status" value="1"/>
</dbReference>
<evidence type="ECO:0000256" key="11">
    <source>
        <dbReference type="ARBA" id="ARBA00023014"/>
    </source>
</evidence>
<evidence type="ECO:0000259" key="16">
    <source>
        <dbReference type="Pfam" id="PF04898"/>
    </source>
</evidence>
<dbReference type="InterPro" id="IPR013785">
    <property type="entry name" value="Aldolase_TIM"/>
</dbReference>
<dbReference type="EMBL" id="LAVV01015478">
    <property type="protein sequence ID" value="KNZ43864.1"/>
    <property type="molecule type" value="Genomic_DNA"/>
</dbReference>
<gene>
    <name evidence="17" type="ORF">VP01_9788g1</name>
</gene>
<proteinExistence type="inferred from homology"/>
<evidence type="ECO:0000256" key="12">
    <source>
        <dbReference type="ARBA" id="ARBA00023164"/>
    </source>
</evidence>
<evidence type="ECO:0000256" key="5">
    <source>
        <dbReference type="ARBA" id="ARBA00022630"/>
    </source>
</evidence>
<keyword evidence="4" id="KW-0028">Amino-acid biosynthesis</keyword>
<keyword evidence="7" id="KW-0479">Metal-binding</keyword>
<accession>A0A0L6U5S8</accession>
<evidence type="ECO:0000256" key="8">
    <source>
        <dbReference type="ARBA" id="ARBA00022962"/>
    </source>
</evidence>
<evidence type="ECO:0000313" key="17">
    <source>
        <dbReference type="EMBL" id="KNZ43864.1"/>
    </source>
</evidence>
<dbReference type="InterPro" id="IPR006982">
    <property type="entry name" value="Glu_synth_centr_N"/>
</dbReference>
<dbReference type="STRING" id="27349.A0A0L6U5S8"/>
<dbReference type="Gene3D" id="3.20.20.70">
    <property type="entry name" value="Aldolase class I"/>
    <property type="match status" value="2"/>
</dbReference>
<keyword evidence="18" id="KW-1185">Reference proteome</keyword>
<feature type="domain" description="Glutamate synthase" evidence="15">
    <location>
        <begin position="97"/>
        <end position="186"/>
    </location>
</feature>